<sequence>MEKEISETVKYVLDRFMEGKIEPDQILALSRTMKAAFGADTEKEAEEMARQYLTENGYMRKGTFPASTTFP</sequence>
<dbReference type="Proteomes" id="UP000262939">
    <property type="component" value="Unassembled WGS sequence"/>
</dbReference>
<accession>A0A372L7C3</accession>
<name>A0A372L7C3_9BACI</name>
<comment type="caution">
    <text evidence="1">The sequence shown here is derived from an EMBL/GenBank/DDBJ whole genome shotgun (WGS) entry which is preliminary data.</text>
</comment>
<evidence type="ECO:0000313" key="1">
    <source>
        <dbReference type="EMBL" id="RFU61133.1"/>
    </source>
</evidence>
<protein>
    <submittedName>
        <fullName evidence="1">Uncharacterized protein</fullName>
    </submittedName>
</protein>
<proteinExistence type="predicted"/>
<dbReference type="EMBL" id="QVTD01000017">
    <property type="protein sequence ID" value="RFU61133.1"/>
    <property type="molecule type" value="Genomic_DNA"/>
</dbReference>
<reference evidence="1 2" key="1">
    <citation type="submission" date="2018-08" db="EMBL/GenBank/DDBJ databases">
        <title>Bacillus chawlae sp. nov., Bacillus glennii sp. nov., and Bacillus saganii sp. nov. Isolated from the Vehicle Assembly Building at Kennedy Space Center where the Viking Spacecraft were Assembled.</title>
        <authorList>
            <person name="Seuylemezian A."/>
            <person name="Vaishampayan P."/>
        </authorList>
    </citation>
    <scope>NUCLEOTIDE SEQUENCE [LARGE SCALE GENOMIC DNA]</scope>
    <source>
        <strain evidence="1 2">V44-8</strain>
    </source>
</reference>
<organism evidence="1 2">
    <name type="scientific">Peribacillus glennii</name>
    <dbReference type="NCBI Taxonomy" id="2303991"/>
    <lineage>
        <taxon>Bacteria</taxon>
        <taxon>Bacillati</taxon>
        <taxon>Bacillota</taxon>
        <taxon>Bacilli</taxon>
        <taxon>Bacillales</taxon>
        <taxon>Bacillaceae</taxon>
        <taxon>Peribacillus</taxon>
    </lineage>
</organism>
<dbReference type="AlphaFoldDB" id="A0A372L7C3"/>
<dbReference type="OrthoDB" id="2923675at2"/>
<gene>
    <name evidence="1" type="ORF">D0466_19320</name>
</gene>
<dbReference type="RefSeq" id="WP_117324167.1">
    <property type="nucleotide sequence ID" value="NZ_QVTD01000017.1"/>
</dbReference>
<evidence type="ECO:0000313" key="2">
    <source>
        <dbReference type="Proteomes" id="UP000262939"/>
    </source>
</evidence>
<keyword evidence="2" id="KW-1185">Reference proteome</keyword>